<keyword evidence="10 14" id="KW-1133">Transmembrane helix</keyword>
<keyword evidence="13 14" id="KW-0472">Membrane</keyword>
<evidence type="ECO:0000256" key="6">
    <source>
        <dbReference type="ARBA" id="ARBA00022723"/>
    </source>
</evidence>
<keyword evidence="8 14" id="KW-0378">Hydrolase</keyword>
<comment type="subcellular location">
    <subcellularLocation>
        <location evidence="1 14">Cell membrane</location>
        <topology evidence="1 14">Multi-pass membrane protein</topology>
    </subcellularLocation>
</comment>
<feature type="transmembrane region" description="Helical" evidence="14">
    <location>
        <begin position="189"/>
        <end position="209"/>
    </location>
</feature>
<dbReference type="KEGG" id="ima:PO878_15890"/>
<dbReference type="RefSeq" id="WP_272735508.1">
    <property type="nucleotide sequence ID" value="NZ_CP116942.1"/>
</dbReference>
<feature type="domain" description="Peptidase M50" evidence="17">
    <location>
        <begin position="57"/>
        <end position="129"/>
    </location>
</feature>
<gene>
    <name evidence="18" type="ORF">PO878_15890</name>
</gene>
<dbReference type="GO" id="GO:0005886">
    <property type="term" value="C:plasma membrane"/>
    <property type="evidence" value="ECO:0007669"/>
    <property type="project" value="UniProtKB-SubCell"/>
</dbReference>
<evidence type="ECO:0000256" key="9">
    <source>
        <dbReference type="ARBA" id="ARBA00022833"/>
    </source>
</evidence>
<comment type="similarity">
    <text evidence="2 14">Belongs to the peptidase M50B family.</text>
</comment>
<feature type="binding site" evidence="16">
    <location>
        <position position="167"/>
    </location>
    <ligand>
        <name>Zn(2+)</name>
        <dbReference type="ChEBI" id="CHEBI:29105"/>
        <note>catalytic</note>
    </ligand>
</feature>
<dbReference type="Proteomes" id="UP001216390">
    <property type="component" value="Chromosome"/>
</dbReference>
<dbReference type="GO" id="GO:0008237">
    <property type="term" value="F:metallopeptidase activity"/>
    <property type="evidence" value="ECO:0007669"/>
    <property type="project" value="UniProtKB-UniRule"/>
</dbReference>
<dbReference type="Pfam" id="PF02163">
    <property type="entry name" value="Peptidase_M50"/>
    <property type="match status" value="2"/>
</dbReference>
<evidence type="ECO:0000256" key="14">
    <source>
        <dbReference type="PIRNR" id="PIRNR006404"/>
    </source>
</evidence>
<evidence type="ECO:0000256" key="2">
    <source>
        <dbReference type="ARBA" id="ARBA00007931"/>
    </source>
</evidence>
<dbReference type="PIRSF" id="PIRSF006404">
    <property type="entry name" value="UCP006404_Pept_M50_CBS"/>
    <property type="match status" value="1"/>
</dbReference>
<evidence type="ECO:0000256" key="4">
    <source>
        <dbReference type="ARBA" id="ARBA00022670"/>
    </source>
</evidence>
<evidence type="ECO:0000256" key="16">
    <source>
        <dbReference type="PIRSR" id="PIRSR006404-2"/>
    </source>
</evidence>
<feature type="active site" evidence="15">
    <location>
        <position position="68"/>
    </location>
</feature>
<evidence type="ECO:0000259" key="17">
    <source>
        <dbReference type="Pfam" id="PF02163"/>
    </source>
</evidence>
<protein>
    <recommendedName>
        <fullName evidence="14">Zinc metalloprotease</fullName>
    </recommendedName>
</protein>
<evidence type="ECO:0000256" key="10">
    <source>
        <dbReference type="ARBA" id="ARBA00022989"/>
    </source>
</evidence>
<dbReference type="InterPro" id="IPR046342">
    <property type="entry name" value="CBS_dom_sf"/>
</dbReference>
<accession>A0AAE9Y4B9</accession>
<reference evidence="18" key="1">
    <citation type="submission" date="2023-01" db="EMBL/GenBank/DDBJ databases">
        <title>The diversity of Class Acidimicrobiia in South China Sea sediment environments and the proposal of Iamia marina sp. nov., a novel species of the genus Iamia.</title>
        <authorList>
            <person name="He Y."/>
            <person name="Tian X."/>
        </authorList>
    </citation>
    <scope>NUCLEOTIDE SEQUENCE</scope>
    <source>
        <strain evidence="18">DSM 19957</strain>
    </source>
</reference>
<evidence type="ECO:0000256" key="12">
    <source>
        <dbReference type="ARBA" id="ARBA00023122"/>
    </source>
</evidence>
<evidence type="ECO:0000256" key="15">
    <source>
        <dbReference type="PIRSR" id="PIRSR006404-1"/>
    </source>
</evidence>
<evidence type="ECO:0000256" key="1">
    <source>
        <dbReference type="ARBA" id="ARBA00004651"/>
    </source>
</evidence>
<proteinExistence type="inferred from homology"/>
<feature type="transmembrane region" description="Helical" evidence="14">
    <location>
        <begin position="118"/>
        <end position="141"/>
    </location>
</feature>
<evidence type="ECO:0000256" key="13">
    <source>
        <dbReference type="ARBA" id="ARBA00023136"/>
    </source>
</evidence>
<keyword evidence="5 14" id="KW-0812">Transmembrane</keyword>
<dbReference type="SUPFAM" id="SSF54631">
    <property type="entry name" value="CBS-domain pair"/>
    <property type="match status" value="1"/>
</dbReference>
<organism evidence="18 19">
    <name type="scientific">Iamia majanohamensis</name>
    <dbReference type="NCBI Taxonomy" id="467976"/>
    <lineage>
        <taxon>Bacteria</taxon>
        <taxon>Bacillati</taxon>
        <taxon>Actinomycetota</taxon>
        <taxon>Acidimicrobiia</taxon>
        <taxon>Acidimicrobiales</taxon>
        <taxon>Iamiaceae</taxon>
        <taxon>Iamia</taxon>
    </lineage>
</organism>
<dbReference type="GO" id="GO:0006508">
    <property type="term" value="P:proteolysis"/>
    <property type="evidence" value="ECO:0007669"/>
    <property type="project" value="UniProtKB-KW"/>
</dbReference>
<feature type="binding site" evidence="16">
    <location>
        <position position="71"/>
    </location>
    <ligand>
        <name>Zn(2+)</name>
        <dbReference type="ChEBI" id="CHEBI:29105"/>
        <note>catalytic</note>
    </ligand>
</feature>
<feature type="transmembrane region" description="Helical" evidence="14">
    <location>
        <begin position="215"/>
        <end position="234"/>
    </location>
</feature>
<evidence type="ECO:0000313" key="19">
    <source>
        <dbReference type="Proteomes" id="UP001216390"/>
    </source>
</evidence>
<feature type="binding site" evidence="16">
    <location>
        <position position="67"/>
    </location>
    <ligand>
        <name>Zn(2+)</name>
        <dbReference type="ChEBI" id="CHEBI:29105"/>
        <note>catalytic</note>
    </ligand>
</feature>
<dbReference type="EMBL" id="CP116942">
    <property type="protein sequence ID" value="WCO65982.1"/>
    <property type="molecule type" value="Genomic_DNA"/>
</dbReference>
<keyword evidence="4 14" id="KW-0645">Protease</keyword>
<dbReference type="AlphaFoldDB" id="A0AAE9Y4B9"/>
<evidence type="ECO:0000256" key="8">
    <source>
        <dbReference type="ARBA" id="ARBA00022801"/>
    </source>
</evidence>
<feature type="transmembrane region" description="Helical" evidence="14">
    <location>
        <begin position="147"/>
        <end position="177"/>
    </location>
</feature>
<keyword evidence="9 14" id="KW-0862">Zinc</keyword>
<feature type="transmembrane region" description="Helical" evidence="14">
    <location>
        <begin position="47"/>
        <end position="66"/>
    </location>
</feature>
<keyword evidence="19" id="KW-1185">Reference proteome</keyword>
<evidence type="ECO:0000256" key="5">
    <source>
        <dbReference type="ARBA" id="ARBA00022692"/>
    </source>
</evidence>
<keyword evidence="12" id="KW-0129">CBS domain</keyword>
<dbReference type="GO" id="GO:0046872">
    <property type="term" value="F:metal ion binding"/>
    <property type="evidence" value="ECO:0007669"/>
    <property type="project" value="UniProtKB-UniRule"/>
</dbReference>
<evidence type="ECO:0000256" key="11">
    <source>
        <dbReference type="ARBA" id="ARBA00023049"/>
    </source>
</evidence>
<dbReference type="PANTHER" id="PTHR39188:SF3">
    <property type="entry name" value="STAGE IV SPORULATION PROTEIN FB"/>
    <property type="match status" value="1"/>
</dbReference>
<feature type="transmembrane region" description="Helical" evidence="14">
    <location>
        <begin position="12"/>
        <end position="35"/>
    </location>
</feature>
<dbReference type="InterPro" id="IPR016483">
    <property type="entry name" value="UCP006404_Pept_M50_CBS"/>
</dbReference>
<keyword evidence="11 14" id="KW-0482">Metalloprotease</keyword>
<sequence length="374" mass="38490">MDRAIPLGRLAGIPLGMSWVVPFVACLYAVSLAQGPLPRAVPGEPDATYWIAGLAGAALFFLSLLAHEMGHALVGRSEGIGVQGITLTLLGGYTRFAHEPATPGAELRVSGVGPLANLLCAGIFYGCSLALEAPLGLLAVLGEMFAWLAFVNLLLAAINLLPGAPLDGGAVLGAIVWMVTRDRSRAQSITAVIGLVLGGGIGAWGLLLLSEDSGLGIWFVIVGVFIAVTAAGRLRSAPTMRALRTTPLSQVMLADPPVVPEWSSLADVVARAEAWAPHTAFPVQAADGRITGLLTAEVVMAVDPHRWTEVRAVDVAWPLDRVPTAAAGDPVLTALQRAESAAVDRILVVWPDGRVAGVASQDAAGRALAAAGAG</sequence>
<keyword evidence="7" id="KW-0677">Repeat</keyword>
<comment type="cofactor">
    <cofactor evidence="14 16">
        <name>Zn(2+)</name>
        <dbReference type="ChEBI" id="CHEBI:29105"/>
    </cofactor>
    <text evidence="14 16">Binds 1 zinc ion per subunit.</text>
</comment>
<feature type="domain" description="Peptidase M50" evidence="17">
    <location>
        <begin position="143"/>
        <end position="197"/>
    </location>
</feature>
<evidence type="ECO:0000256" key="7">
    <source>
        <dbReference type="ARBA" id="ARBA00022737"/>
    </source>
</evidence>
<keyword evidence="6 14" id="KW-0479">Metal-binding</keyword>
<dbReference type="InterPro" id="IPR008915">
    <property type="entry name" value="Peptidase_M50"/>
</dbReference>
<name>A0AAE9Y4B9_9ACTN</name>
<dbReference type="PANTHER" id="PTHR39188">
    <property type="entry name" value="MEMBRANE-ASSOCIATED ZINC METALLOPROTEASE M50B"/>
    <property type="match status" value="1"/>
</dbReference>
<keyword evidence="3 14" id="KW-1003">Cell membrane</keyword>
<dbReference type="Gene3D" id="3.10.580.10">
    <property type="entry name" value="CBS-domain"/>
    <property type="match status" value="1"/>
</dbReference>
<evidence type="ECO:0000313" key="18">
    <source>
        <dbReference type="EMBL" id="WCO65982.1"/>
    </source>
</evidence>
<evidence type="ECO:0000256" key="3">
    <source>
        <dbReference type="ARBA" id="ARBA00022475"/>
    </source>
</evidence>